<dbReference type="PANTHER" id="PTHR32060">
    <property type="entry name" value="TAIL-SPECIFIC PROTEASE"/>
    <property type="match status" value="1"/>
</dbReference>
<accession>K0B2A5</accession>
<dbReference type="InterPro" id="IPR029045">
    <property type="entry name" value="ClpP/crotonase-like_dom_sf"/>
</dbReference>
<dbReference type="eggNOG" id="COG0793">
    <property type="taxonomic scope" value="Bacteria"/>
</dbReference>
<dbReference type="AlphaFoldDB" id="K0B2A5"/>
<keyword evidence="3 5" id="KW-0378">Hydrolase</keyword>
<gene>
    <name evidence="7" type="primary">ctpA2</name>
    <name evidence="7" type="ordered locus">Curi_c20560</name>
</gene>
<dbReference type="GO" id="GO:0007165">
    <property type="term" value="P:signal transduction"/>
    <property type="evidence" value="ECO:0007669"/>
    <property type="project" value="TreeGrafter"/>
</dbReference>
<dbReference type="CDD" id="cd06782">
    <property type="entry name" value="cpPDZ_CPP-like"/>
    <property type="match status" value="1"/>
</dbReference>
<dbReference type="KEGG" id="cad:Curi_c20560"/>
<reference evidence="7 8" key="1">
    <citation type="journal article" date="2012" name="PLoS ONE">
        <title>The purine-utilizing bacterium Clostridium acidurici 9a: a genome-guided metabolic reconsideration.</title>
        <authorList>
            <person name="Hartwich K."/>
            <person name="Poehlein A."/>
            <person name="Daniel R."/>
        </authorList>
    </citation>
    <scope>NUCLEOTIDE SEQUENCE [LARGE SCALE GENOMIC DNA]</scope>
    <source>
        <strain evidence="8">ATCC 7906 / DSM 604 / BCRC 14475 / CIP 104303 / KCTC 5404 / NCIMB 10678 / 9a</strain>
    </source>
</reference>
<dbReference type="InterPro" id="IPR036034">
    <property type="entry name" value="PDZ_sf"/>
</dbReference>
<dbReference type="GO" id="GO:0004252">
    <property type="term" value="F:serine-type endopeptidase activity"/>
    <property type="evidence" value="ECO:0007669"/>
    <property type="project" value="UniProtKB-EC"/>
</dbReference>
<dbReference type="GO" id="GO:0030288">
    <property type="term" value="C:outer membrane-bounded periplasmic space"/>
    <property type="evidence" value="ECO:0007669"/>
    <property type="project" value="TreeGrafter"/>
</dbReference>
<dbReference type="Gene3D" id="2.30.42.10">
    <property type="match status" value="1"/>
</dbReference>
<dbReference type="MEROPS" id="S41.004"/>
<evidence type="ECO:0000256" key="4">
    <source>
        <dbReference type="ARBA" id="ARBA00022825"/>
    </source>
</evidence>
<dbReference type="SMART" id="SM00228">
    <property type="entry name" value="PDZ"/>
    <property type="match status" value="1"/>
</dbReference>
<proteinExistence type="inferred from homology"/>
<dbReference type="InterPro" id="IPR004447">
    <property type="entry name" value="Peptidase_S41A"/>
</dbReference>
<dbReference type="Gene3D" id="3.30.750.44">
    <property type="match status" value="1"/>
</dbReference>
<dbReference type="Pfam" id="PF00595">
    <property type="entry name" value="PDZ"/>
    <property type="match status" value="1"/>
</dbReference>
<dbReference type="RefSeq" id="WP_014968196.1">
    <property type="nucleotide sequence ID" value="NC_018664.1"/>
</dbReference>
<evidence type="ECO:0000256" key="2">
    <source>
        <dbReference type="ARBA" id="ARBA00022670"/>
    </source>
</evidence>
<name>K0B2A5_GOTA9</name>
<evidence type="ECO:0000256" key="5">
    <source>
        <dbReference type="RuleBase" id="RU004404"/>
    </source>
</evidence>
<dbReference type="Gene3D" id="3.90.226.10">
    <property type="entry name" value="2-enoyl-CoA Hydratase, Chain A, domain 1"/>
    <property type="match status" value="1"/>
</dbReference>
<dbReference type="SUPFAM" id="SSF52096">
    <property type="entry name" value="ClpP/crotonase"/>
    <property type="match status" value="1"/>
</dbReference>
<dbReference type="GO" id="GO:0006508">
    <property type="term" value="P:proteolysis"/>
    <property type="evidence" value="ECO:0007669"/>
    <property type="project" value="UniProtKB-KW"/>
</dbReference>
<evidence type="ECO:0000256" key="1">
    <source>
        <dbReference type="ARBA" id="ARBA00009179"/>
    </source>
</evidence>
<dbReference type="PANTHER" id="PTHR32060:SF30">
    <property type="entry name" value="CARBOXY-TERMINAL PROCESSING PROTEASE CTPA"/>
    <property type="match status" value="1"/>
</dbReference>
<dbReference type="CDD" id="cd07560">
    <property type="entry name" value="Peptidase_S41_CPP"/>
    <property type="match status" value="1"/>
</dbReference>
<dbReference type="SMART" id="SM00245">
    <property type="entry name" value="TSPc"/>
    <property type="match status" value="1"/>
</dbReference>
<dbReference type="Proteomes" id="UP000006094">
    <property type="component" value="Chromosome"/>
</dbReference>
<dbReference type="InterPro" id="IPR005151">
    <property type="entry name" value="Tail-specific_protease"/>
</dbReference>
<dbReference type="STRING" id="1128398.Curi_c20560"/>
<sequence length="415" mass="46420">MISKRKVALGAATLVLVTSVSTFMISNAIQIPIKDKLIVSRKEYEALVDVYEKQSKAVALEEFIEENYIEKIDEKKLEDGQLKGMFEAIKDPYSVYMNKEEFKSFMEHTEGTFGGIGIVVKLGEDNLLTIEKTIEGGPSEKAGLKRGDKIVKVNEKEYKPSDYSNPMIMREEIVKAMRGEPGTTVKVTILRLDENKKEQYIEKEIKREKIRMNTVESQVLEDNIGYINISSFDEITADDFKKEIKKLKKQGIEGLVIDLRYNPGGILEICAEIADELMGEGTIVYTETRDKERKYIKSDSKKLGLPLAIVVNEESASASEILAAAIQDTKEGTIVGTKTFGKGIVQTVKPLSDGTGIKLTVSQYFTPNGRSIHKKGVEPDIVVKLPEDIEQIGPENLKEDTQLKKALEVVKSKIK</sequence>
<dbReference type="SUPFAM" id="SSF50156">
    <property type="entry name" value="PDZ domain-like"/>
    <property type="match status" value="1"/>
</dbReference>
<keyword evidence="4 5" id="KW-0720">Serine protease</keyword>
<dbReference type="EC" id="3.4.21.102" evidence="7"/>
<evidence type="ECO:0000313" key="7">
    <source>
        <dbReference type="EMBL" id="AFS79060.1"/>
    </source>
</evidence>
<keyword evidence="2 5" id="KW-0645">Protease</keyword>
<dbReference type="InterPro" id="IPR055210">
    <property type="entry name" value="CtpA/B_N"/>
</dbReference>
<evidence type="ECO:0000259" key="6">
    <source>
        <dbReference type="PROSITE" id="PS50106"/>
    </source>
</evidence>
<dbReference type="NCBIfam" id="TIGR00225">
    <property type="entry name" value="prc"/>
    <property type="match status" value="1"/>
</dbReference>
<protein>
    <submittedName>
        <fullName evidence="7">Carboxy-terminal processing protease CtpA</fullName>
        <ecNumber evidence="7">3.4.21.102</ecNumber>
    </submittedName>
</protein>
<organism evidence="7 8">
    <name type="scientific">Gottschalkia acidurici (strain ATCC 7906 / DSM 604 / BCRC 14475 / CIP 104303 / KCTC 5404 / NCIMB 10678 / 9a)</name>
    <name type="common">Clostridium acidurici</name>
    <dbReference type="NCBI Taxonomy" id="1128398"/>
    <lineage>
        <taxon>Bacteria</taxon>
        <taxon>Bacillati</taxon>
        <taxon>Bacillota</taxon>
        <taxon>Tissierellia</taxon>
        <taxon>Tissierellales</taxon>
        <taxon>Gottschalkiaceae</taxon>
        <taxon>Gottschalkia</taxon>
    </lineage>
</organism>
<comment type="similarity">
    <text evidence="1 5">Belongs to the peptidase S41A family.</text>
</comment>
<evidence type="ECO:0000256" key="3">
    <source>
        <dbReference type="ARBA" id="ARBA00022801"/>
    </source>
</evidence>
<dbReference type="Pfam" id="PF22694">
    <property type="entry name" value="CtpB_N-like"/>
    <property type="match status" value="1"/>
</dbReference>
<dbReference type="Pfam" id="PF03572">
    <property type="entry name" value="Peptidase_S41"/>
    <property type="match status" value="1"/>
</dbReference>
<feature type="domain" description="PDZ" evidence="6">
    <location>
        <begin position="102"/>
        <end position="178"/>
    </location>
</feature>
<keyword evidence="8" id="KW-1185">Reference proteome</keyword>
<dbReference type="OrthoDB" id="9812068at2"/>
<dbReference type="PROSITE" id="PS50106">
    <property type="entry name" value="PDZ"/>
    <property type="match status" value="1"/>
</dbReference>
<dbReference type="HOGENOM" id="CLU_017295_3_2_9"/>
<dbReference type="EMBL" id="CP003326">
    <property type="protein sequence ID" value="AFS79060.1"/>
    <property type="molecule type" value="Genomic_DNA"/>
</dbReference>
<evidence type="ECO:0000313" key="8">
    <source>
        <dbReference type="Proteomes" id="UP000006094"/>
    </source>
</evidence>
<dbReference type="InterPro" id="IPR001478">
    <property type="entry name" value="PDZ"/>
</dbReference>